<dbReference type="GO" id="GO:0005507">
    <property type="term" value="F:copper ion binding"/>
    <property type="evidence" value="ECO:0007669"/>
    <property type="project" value="TreeGrafter"/>
</dbReference>
<dbReference type="GO" id="GO:0012505">
    <property type="term" value="C:endomembrane system"/>
    <property type="evidence" value="ECO:0007669"/>
    <property type="project" value="UniProtKB-SubCell"/>
</dbReference>
<dbReference type="InterPro" id="IPR006121">
    <property type="entry name" value="HMA_dom"/>
</dbReference>
<dbReference type="InterPro" id="IPR023298">
    <property type="entry name" value="ATPase_P-typ_TM_dom_sf"/>
</dbReference>
<feature type="domain" description="HMA" evidence="12">
    <location>
        <begin position="14"/>
        <end position="79"/>
    </location>
</feature>
<dbReference type="FunFam" id="2.70.150.10:FF:000002">
    <property type="entry name" value="Copper-transporting ATPase 1, putative"/>
    <property type="match status" value="1"/>
</dbReference>
<dbReference type="Gene3D" id="3.40.1110.10">
    <property type="entry name" value="Calcium-transporting ATPase, cytoplasmic domain N"/>
    <property type="match status" value="1"/>
</dbReference>
<evidence type="ECO:0000313" key="14">
    <source>
        <dbReference type="Proteomes" id="UP000005953"/>
    </source>
</evidence>
<feature type="transmembrane region" description="Helical" evidence="11">
    <location>
        <begin position="254"/>
        <end position="272"/>
    </location>
</feature>
<dbReference type="PROSITE" id="PS00154">
    <property type="entry name" value="ATPASE_E1_E2"/>
    <property type="match status" value="1"/>
</dbReference>
<evidence type="ECO:0000256" key="10">
    <source>
        <dbReference type="ARBA" id="ARBA00023136"/>
    </source>
</evidence>
<keyword evidence="3" id="KW-0813">Transport</keyword>
<dbReference type="PROSITE" id="PS50846">
    <property type="entry name" value="HMA_2"/>
    <property type="match status" value="2"/>
</dbReference>
<keyword evidence="9 11" id="KW-1133">Transmembrane helix</keyword>
<dbReference type="PRINTS" id="PR00119">
    <property type="entry name" value="CATATPASE"/>
</dbReference>
<dbReference type="Gene3D" id="3.30.70.100">
    <property type="match status" value="2"/>
</dbReference>
<dbReference type="PANTHER" id="PTHR43520:SF8">
    <property type="entry name" value="P-TYPE CU(+) TRANSPORTER"/>
    <property type="match status" value="1"/>
</dbReference>
<keyword evidence="5 11" id="KW-0479">Metal-binding</keyword>
<evidence type="ECO:0000313" key="13">
    <source>
        <dbReference type="EMBL" id="EAR09982.1"/>
    </source>
</evidence>
<dbReference type="InterPro" id="IPR018303">
    <property type="entry name" value="ATPase_P-typ_P_site"/>
</dbReference>
<dbReference type="HOGENOM" id="CLU_001771_0_3_6"/>
<comment type="similarity">
    <text evidence="2 11">Belongs to the cation transport ATPase (P-type) (TC 3.A.3) family. Type IB subfamily.</text>
</comment>
<dbReference type="SFLD" id="SFLDS00003">
    <property type="entry name" value="Haloacid_Dehalogenase"/>
    <property type="match status" value="1"/>
</dbReference>
<evidence type="ECO:0000256" key="11">
    <source>
        <dbReference type="RuleBase" id="RU362081"/>
    </source>
</evidence>
<dbReference type="EMBL" id="AAOE01000006">
    <property type="protein sequence ID" value="EAR09982.1"/>
    <property type="molecule type" value="Genomic_DNA"/>
</dbReference>
<dbReference type="InterPro" id="IPR036412">
    <property type="entry name" value="HAD-like_sf"/>
</dbReference>
<dbReference type="InterPro" id="IPR044492">
    <property type="entry name" value="P_typ_ATPase_HD_dom"/>
</dbReference>
<evidence type="ECO:0000259" key="12">
    <source>
        <dbReference type="PROSITE" id="PS50846"/>
    </source>
</evidence>
<evidence type="ECO:0000256" key="4">
    <source>
        <dbReference type="ARBA" id="ARBA00022692"/>
    </source>
</evidence>
<keyword evidence="4 11" id="KW-0812">Transmembrane</keyword>
<dbReference type="CDD" id="cd02094">
    <property type="entry name" value="P-type_ATPase_Cu-like"/>
    <property type="match status" value="1"/>
</dbReference>
<evidence type="ECO:0000256" key="7">
    <source>
        <dbReference type="ARBA" id="ARBA00022840"/>
    </source>
</evidence>
<dbReference type="Gene3D" id="3.40.50.1000">
    <property type="entry name" value="HAD superfamily/HAD-like"/>
    <property type="match status" value="1"/>
</dbReference>
<keyword evidence="11" id="KW-1003">Cell membrane</keyword>
<dbReference type="GO" id="GO:0005886">
    <property type="term" value="C:plasma membrane"/>
    <property type="evidence" value="ECO:0007669"/>
    <property type="project" value="UniProtKB-SubCell"/>
</dbReference>
<dbReference type="Pfam" id="PF00122">
    <property type="entry name" value="E1-E2_ATPase"/>
    <property type="match status" value="1"/>
</dbReference>
<name>A4BCQ0_9GAMM</name>
<proteinExistence type="inferred from homology"/>
<feature type="transmembrane region" description="Helical" evidence="11">
    <location>
        <begin position="195"/>
        <end position="214"/>
    </location>
</feature>
<dbReference type="Gene3D" id="2.70.150.10">
    <property type="entry name" value="Calcium-transporting ATPase, cytoplasmic transduction domain A"/>
    <property type="match status" value="1"/>
</dbReference>
<evidence type="ECO:0000256" key="6">
    <source>
        <dbReference type="ARBA" id="ARBA00022741"/>
    </source>
</evidence>
<feature type="transmembrane region" description="Helical" evidence="11">
    <location>
        <begin position="226"/>
        <end position="248"/>
    </location>
</feature>
<dbReference type="PRINTS" id="PR00120">
    <property type="entry name" value="HATPASE"/>
</dbReference>
<dbReference type="PROSITE" id="PS01047">
    <property type="entry name" value="HMA_1"/>
    <property type="match status" value="1"/>
</dbReference>
<dbReference type="Proteomes" id="UP000005953">
    <property type="component" value="Unassembled WGS sequence"/>
</dbReference>
<dbReference type="InterPro" id="IPR027256">
    <property type="entry name" value="P-typ_ATPase_IB"/>
</dbReference>
<dbReference type="NCBIfam" id="TIGR01525">
    <property type="entry name" value="ATPase-IB_hvy"/>
    <property type="match status" value="1"/>
</dbReference>
<feature type="transmembrane region" description="Helical" evidence="11">
    <location>
        <begin position="435"/>
        <end position="459"/>
    </location>
</feature>
<dbReference type="PANTHER" id="PTHR43520">
    <property type="entry name" value="ATP7, ISOFORM B"/>
    <property type="match status" value="1"/>
</dbReference>
<dbReference type="InterPro" id="IPR059000">
    <property type="entry name" value="ATPase_P-type_domA"/>
</dbReference>
<dbReference type="GO" id="GO:0055070">
    <property type="term" value="P:copper ion homeostasis"/>
    <property type="evidence" value="ECO:0007669"/>
    <property type="project" value="TreeGrafter"/>
</dbReference>
<dbReference type="SFLD" id="SFLDG00002">
    <property type="entry name" value="C1.7:_P-type_atpase_like"/>
    <property type="match status" value="1"/>
</dbReference>
<organism evidence="13 14">
    <name type="scientific">Reinekea blandensis MED297</name>
    <dbReference type="NCBI Taxonomy" id="314283"/>
    <lineage>
        <taxon>Bacteria</taxon>
        <taxon>Pseudomonadati</taxon>
        <taxon>Pseudomonadota</taxon>
        <taxon>Gammaproteobacteria</taxon>
        <taxon>Oceanospirillales</taxon>
        <taxon>Saccharospirillaceae</taxon>
        <taxon>Reinekea</taxon>
    </lineage>
</organism>
<dbReference type="FunFam" id="3.30.70.100:FF:000001">
    <property type="entry name" value="ATPase copper transporting beta"/>
    <property type="match status" value="1"/>
</dbReference>
<protein>
    <submittedName>
        <fullName evidence="13">Probable metal transporting P-type ATPase</fullName>
    </submittedName>
</protein>
<evidence type="ECO:0000256" key="5">
    <source>
        <dbReference type="ARBA" id="ARBA00022723"/>
    </source>
</evidence>
<feature type="transmembrane region" description="Helical" evidence="11">
    <location>
        <begin position="169"/>
        <end position="189"/>
    </location>
</feature>
<gene>
    <name evidence="13" type="ORF">MED297_07836</name>
</gene>
<dbReference type="NCBIfam" id="TIGR01494">
    <property type="entry name" value="ATPase_P-type"/>
    <property type="match status" value="1"/>
</dbReference>
<keyword evidence="14" id="KW-1185">Reference proteome</keyword>
<dbReference type="AlphaFoldDB" id="A4BCQ0"/>
<dbReference type="PROSITE" id="PS01229">
    <property type="entry name" value="COF_2"/>
    <property type="match status" value="1"/>
</dbReference>
<dbReference type="SFLD" id="SFLDF00027">
    <property type="entry name" value="p-type_atpase"/>
    <property type="match status" value="1"/>
</dbReference>
<comment type="caution">
    <text evidence="13">The sequence shown here is derived from an EMBL/GenBank/DDBJ whole genome shotgun (WGS) entry which is preliminary data.</text>
</comment>
<sequence>MLNQERLMATEQNAHVIVPVTGMTCASCVSRLEKAMSKRSPVQRASVNLALETLDIAVDDPKALADLPAWVDAAGFGVESASATLTVQNITCASCVNRIEKVLGKVPGIQEASVNLATSQLRVTWVRGLVTLNDIRRRLDQIGYPVADDSAEDEDGAEDDQHKLLRQSLIGLGLSAPMVLTMFASLFGLNWMLPGWVQFLLTTPIQLWLGLRFYRGAWHALRGGSANMDVLVALGTSAAYIYSLYLWLVSGSSHLYFEAAAVVISLVMLGKWMEARAKNLTGDAIRKLMNLQPPTAKQWQGDELVTVNVADLKVGDELQIQPGDTVPADAIVLRGESTINEAMLTGESEPVAKTIDDAVMAGTQNANGSLRVSVHRAPDDFRLKQIVELVNDAQMQKPDIQKLVDKISSVFVPAVIAIALLTLGLQWWLNGFEPALVAAVSVLVIACPCALGLATPTAIMAASGVGARRGVLIRDINQLHQLANAKTIAFDKTGTLTQGAPEVVQRELWSDDASLLGWIKSVQQQSQHPLAEAMVRSLEDAQASDTDFQVENRSGRGVVAQAGQDRLLIGNARLLDEFELTIDDQYQASVTEGASTVWVALNDTIVARFDLTDPVREEAAWTIQWLKKRGWQTWLLTGDHAAAAKTVQDKLGLDDVFADLLPEHKSQTIEQLKKKSGSVVMVGDGINDAPALALADVSVAMGSGTDVAMEAAGLTLMRPQISLVVEAIQIAEKTQSKIRQNLFWAFIYNCIGIPLAAFGLLSPVIAGAAMAFSSVSVVTSSLLLLRWNPDQSHS</sequence>
<dbReference type="SUPFAM" id="SSF56784">
    <property type="entry name" value="HAD-like"/>
    <property type="match status" value="1"/>
</dbReference>
<dbReference type="CDD" id="cd00371">
    <property type="entry name" value="HMA"/>
    <property type="match status" value="2"/>
</dbReference>
<keyword evidence="6 11" id="KW-0547">Nucleotide-binding</keyword>
<dbReference type="STRING" id="314283.MED297_07836"/>
<dbReference type="Pfam" id="PF00403">
    <property type="entry name" value="HMA"/>
    <property type="match status" value="2"/>
</dbReference>
<evidence type="ECO:0000256" key="2">
    <source>
        <dbReference type="ARBA" id="ARBA00006024"/>
    </source>
</evidence>
<dbReference type="InterPro" id="IPR001757">
    <property type="entry name" value="P_typ_ATPase"/>
</dbReference>
<comment type="subcellular location">
    <subcellularLocation>
        <location evidence="11">Cell membrane</location>
    </subcellularLocation>
    <subcellularLocation>
        <location evidence="1">Endomembrane system</location>
        <topology evidence="1">Multi-pass membrane protein</topology>
    </subcellularLocation>
</comment>
<keyword evidence="8" id="KW-1278">Translocase</keyword>
<feature type="domain" description="HMA" evidence="12">
    <location>
        <begin position="81"/>
        <end position="147"/>
    </location>
</feature>
<feature type="transmembrane region" description="Helical" evidence="11">
    <location>
        <begin position="742"/>
        <end position="761"/>
    </location>
</feature>
<dbReference type="Pfam" id="PF00702">
    <property type="entry name" value="Hydrolase"/>
    <property type="match status" value="1"/>
</dbReference>
<reference evidence="13 14" key="1">
    <citation type="submission" date="2006-02" db="EMBL/GenBank/DDBJ databases">
        <authorList>
            <person name="Pinhassi J."/>
            <person name="Pedros-Alio C."/>
            <person name="Ferriera S."/>
            <person name="Johnson J."/>
            <person name="Kravitz S."/>
            <person name="Halpern A."/>
            <person name="Remington K."/>
            <person name="Beeson K."/>
            <person name="Tran B."/>
            <person name="Rogers Y.-H."/>
            <person name="Friedman R."/>
            <person name="Venter J.C."/>
        </authorList>
    </citation>
    <scope>NUCLEOTIDE SEQUENCE [LARGE SCALE GENOMIC DNA]</scope>
    <source>
        <strain evidence="13 14">MED297</strain>
    </source>
</reference>
<dbReference type="InterPro" id="IPR017969">
    <property type="entry name" value="Heavy-metal-associated_CS"/>
</dbReference>
<feature type="transmembrane region" description="Helical" evidence="11">
    <location>
        <begin position="410"/>
        <end position="429"/>
    </location>
</feature>
<dbReference type="SUPFAM" id="SSF55008">
    <property type="entry name" value="HMA, heavy metal-associated domain"/>
    <property type="match status" value="2"/>
</dbReference>
<evidence type="ECO:0000256" key="3">
    <source>
        <dbReference type="ARBA" id="ARBA00022448"/>
    </source>
</evidence>
<keyword evidence="7 11" id="KW-0067">ATP-binding</keyword>
<dbReference type="GO" id="GO:0005524">
    <property type="term" value="F:ATP binding"/>
    <property type="evidence" value="ECO:0007669"/>
    <property type="project" value="UniProtKB-UniRule"/>
</dbReference>
<dbReference type="SUPFAM" id="SSF81653">
    <property type="entry name" value="Calcium ATPase, transduction domain A"/>
    <property type="match status" value="1"/>
</dbReference>
<dbReference type="GO" id="GO:0043682">
    <property type="term" value="F:P-type divalent copper transporter activity"/>
    <property type="evidence" value="ECO:0007669"/>
    <property type="project" value="TreeGrafter"/>
</dbReference>
<dbReference type="InterPro" id="IPR023214">
    <property type="entry name" value="HAD_sf"/>
</dbReference>
<evidence type="ECO:0000256" key="1">
    <source>
        <dbReference type="ARBA" id="ARBA00004127"/>
    </source>
</evidence>
<dbReference type="InterPro" id="IPR036163">
    <property type="entry name" value="HMA_dom_sf"/>
</dbReference>
<dbReference type="InterPro" id="IPR023299">
    <property type="entry name" value="ATPase_P-typ_cyto_dom_N"/>
</dbReference>
<accession>A4BCQ0</accession>
<evidence type="ECO:0000256" key="8">
    <source>
        <dbReference type="ARBA" id="ARBA00022967"/>
    </source>
</evidence>
<dbReference type="GO" id="GO:0016887">
    <property type="term" value="F:ATP hydrolysis activity"/>
    <property type="evidence" value="ECO:0007669"/>
    <property type="project" value="InterPro"/>
</dbReference>
<keyword evidence="10 11" id="KW-0472">Membrane</keyword>
<evidence type="ECO:0000256" key="9">
    <source>
        <dbReference type="ARBA" id="ARBA00022989"/>
    </source>
</evidence>
<dbReference type="SUPFAM" id="SSF81665">
    <property type="entry name" value="Calcium ATPase, transmembrane domain M"/>
    <property type="match status" value="1"/>
</dbReference>
<dbReference type="NCBIfam" id="TIGR01511">
    <property type="entry name" value="ATPase-IB1_Cu"/>
    <property type="match status" value="1"/>
</dbReference>
<dbReference type="InterPro" id="IPR008250">
    <property type="entry name" value="ATPase_P-typ_transduc_dom_A_sf"/>
</dbReference>
<feature type="transmembrane region" description="Helical" evidence="11">
    <location>
        <begin position="767"/>
        <end position="785"/>
    </location>
</feature>